<comment type="caution">
    <text evidence="1">The sequence shown here is derived from an EMBL/GenBank/DDBJ whole genome shotgun (WGS) entry which is preliminary data.</text>
</comment>
<dbReference type="RefSeq" id="WP_345369294.1">
    <property type="nucleotide sequence ID" value="NZ_BAABJX010000016.1"/>
</dbReference>
<evidence type="ECO:0008006" key="3">
    <source>
        <dbReference type="Google" id="ProtNLM"/>
    </source>
</evidence>
<evidence type="ECO:0000313" key="1">
    <source>
        <dbReference type="EMBL" id="GAA4825411.1"/>
    </source>
</evidence>
<accession>A0ABP9D501</accession>
<gene>
    <name evidence="1" type="ORF">GCM10023331_07320</name>
</gene>
<proteinExistence type="predicted"/>
<reference evidence="2" key="1">
    <citation type="journal article" date="2019" name="Int. J. Syst. Evol. Microbiol.">
        <title>The Global Catalogue of Microorganisms (GCM) 10K type strain sequencing project: providing services to taxonomists for standard genome sequencing and annotation.</title>
        <authorList>
            <consortium name="The Broad Institute Genomics Platform"/>
            <consortium name="The Broad Institute Genome Sequencing Center for Infectious Disease"/>
            <person name="Wu L."/>
            <person name="Ma J."/>
        </authorList>
    </citation>
    <scope>NUCLEOTIDE SEQUENCE [LARGE SCALE GENOMIC DNA]</scope>
    <source>
        <strain evidence="2">JCM 18326</strain>
    </source>
</reference>
<keyword evidence="2" id="KW-1185">Reference proteome</keyword>
<protein>
    <recommendedName>
        <fullName evidence="3">Transcriptional regulator</fullName>
    </recommendedName>
</protein>
<sequence length="75" mass="8425">MNHKNKTMELKSITKHLKRGDKKIIAQITGVSRSTVYRTLNGGYPNRLILECASAIAKKRQQNIDLSVEELLTAS</sequence>
<evidence type="ECO:0000313" key="2">
    <source>
        <dbReference type="Proteomes" id="UP001500298"/>
    </source>
</evidence>
<organism evidence="1 2">
    <name type="scientific">Algivirga pacifica</name>
    <dbReference type="NCBI Taxonomy" id="1162670"/>
    <lineage>
        <taxon>Bacteria</taxon>
        <taxon>Pseudomonadati</taxon>
        <taxon>Bacteroidota</taxon>
        <taxon>Cytophagia</taxon>
        <taxon>Cytophagales</taxon>
        <taxon>Flammeovirgaceae</taxon>
        <taxon>Algivirga</taxon>
    </lineage>
</organism>
<dbReference type="Proteomes" id="UP001500298">
    <property type="component" value="Unassembled WGS sequence"/>
</dbReference>
<name>A0ABP9D501_9BACT</name>
<dbReference type="EMBL" id="BAABJX010000016">
    <property type="protein sequence ID" value="GAA4825411.1"/>
    <property type="molecule type" value="Genomic_DNA"/>
</dbReference>